<proteinExistence type="predicted"/>
<organism evidence="1 2">
    <name type="scientific">Coemansia linderi</name>
    <dbReference type="NCBI Taxonomy" id="2663919"/>
    <lineage>
        <taxon>Eukaryota</taxon>
        <taxon>Fungi</taxon>
        <taxon>Fungi incertae sedis</taxon>
        <taxon>Zoopagomycota</taxon>
        <taxon>Kickxellomycotina</taxon>
        <taxon>Kickxellomycetes</taxon>
        <taxon>Kickxellales</taxon>
        <taxon>Kickxellaceae</taxon>
        <taxon>Coemansia</taxon>
    </lineage>
</organism>
<feature type="non-terminal residue" evidence="1">
    <location>
        <position position="197"/>
    </location>
</feature>
<feature type="non-terminal residue" evidence="1">
    <location>
        <position position="1"/>
    </location>
</feature>
<accession>A0ACC1JR32</accession>
<reference evidence="1" key="1">
    <citation type="submission" date="2022-07" db="EMBL/GenBank/DDBJ databases">
        <title>Phylogenomic reconstructions and comparative analyses of Kickxellomycotina fungi.</title>
        <authorList>
            <person name="Reynolds N.K."/>
            <person name="Stajich J.E."/>
            <person name="Barry K."/>
            <person name="Grigoriev I.V."/>
            <person name="Crous P."/>
            <person name="Smith M.E."/>
        </authorList>
    </citation>
    <scope>NUCLEOTIDE SEQUENCE</scope>
    <source>
        <strain evidence="1">BCRC 34191</strain>
    </source>
</reference>
<gene>
    <name evidence="1" type="ORF">GGI18_006142</name>
</gene>
<protein>
    <submittedName>
        <fullName evidence="1">Uncharacterized protein</fullName>
    </submittedName>
</protein>
<keyword evidence="2" id="KW-1185">Reference proteome</keyword>
<name>A0ACC1JR32_9FUNG</name>
<comment type="caution">
    <text evidence="1">The sequence shown here is derived from an EMBL/GenBank/DDBJ whole genome shotgun (WGS) entry which is preliminary data.</text>
</comment>
<evidence type="ECO:0000313" key="2">
    <source>
        <dbReference type="Proteomes" id="UP001140066"/>
    </source>
</evidence>
<evidence type="ECO:0000313" key="1">
    <source>
        <dbReference type="EMBL" id="KAJ2765782.1"/>
    </source>
</evidence>
<sequence>CRHASVLGPEHRPRQSPRAATTGVTCSPQPALASVTAHKSPIAASLSRPASNQPRPPTNPYIFRYRGTVPSEPQAIDSLQFILNQKPLGATTLVSGQEGARLFMLGTQTGEVKTADEAREKARLRLEELNDIVKSASGLMAAMSRAHAQREAKELVTGGGPVESVDGERLNRLAIAASSLLGFGGAVCLGVFLAPEL</sequence>
<dbReference type="EMBL" id="JANBUK010003880">
    <property type="protein sequence ID" value="KAJ2765782.1"/>
    <property type="molecule type" value="Genomic_DNA"/>
</dbReference>
<dbReference type="Proteomes" id="UP001140066">
    <property type="component" value="Unassembled WGS sequence"/>
</dbReference>